<feature type="transmembrane region" description="Helical" evidence="1">
    <location>
        <begin position="79"/>
        <end position="101"/>
    </location>
</feature>
<dbReference type="PROSITE" id="PS50883">
    <property type="entry name" value="EAL"/>
    <property type="match status" value="1"/>
</dbReference>
<feature type="domain" description="PAS" evidence="2">
    <location>
        <begin position="203"/>
        <end position="247"/>
    </location>
</feature>
<dbReference type="NCBIfam" id="TIGR00254">
    <property type="entry name" value="GGDEF"/>
    <property type="match status" value="1"/>
</dbReference>
<name>A0ABN6WW94_9BACT</name>
<evidence type="ECO:0000313" key="5">
    <source>
        <dbReference type="EMBL" id="BDY13272.1"/>
    </source>
</evidence>
<dbReference type="PROSITE" id="PS50887">
    <property type="entry name" value="GGDEF"/>
    <property type="match status" value="1"/>
</dbReference>
<dbReference type="Pfam" id="PF00990">
    <property type="entry name" value="GGDEF"/>
    <property type="match status" value="1"/>
</dbReference>
<sequence>MKGYDLQLRRQLVDMIYGAIPFSVVINILAGLVILATYWPKSQESAVQWFSLVIVVMFYRLGIYLYYKAYQEEMAIGLAEILQWIGTFFSALVWVSGLWYFLGKQGIAYDFLMAFVMGGMASGAITTLSADRMTTVTYIFVILGGTALWLLVSPNPIEVMMGVLVLVYLAFLISSSGRIHKTLVDALMLRRENTQAIRALKAHQAQMDLIFDNVPVGIFFYDTEFKIVNVNQYFVQIFDSSREKLIGLDLEDITDKRIEETIRIPIEYNGLEDGYYEGEYHATTSDIDVLVRIRTTALKDSKNRLVGAIGIVEDIAQEMEDKRKIESFAQFYIQNPNPVMQISCKTHAVLIENDAARKIHEGLLRRAPTRWERFLRRVCDGEYKSLDLRFDEKIYQFDIMVLDEEKINLYGRDVTKERIARERADYLAYYDELTGLPRRKLLFEHVKVAMLRAERNGTTNALLFLDLDNFKQINDSMGHDVGDDLLIQLSERLTNLMRTGDIVARLGGDEFVILMADIEGDAEEAAMKSEIVAQKIKEEVSRPFAIKGRKLHFSASIGVTLFTYGRDFFDLLKEADVAMYEAKTAGKNGVRIFDTALEMITGEKSELLQDLHSAIERDQLALLYHPQIEISTGRCVGAEALLRWEHPRRGVVSPDIFIPLAEESGLIHEVGQWVLRRVAQDCTRLNLDYIAVNVSIKEFVRSDFIETIKTMVRDGEIDPFRIELEMTESVFIENFERTNEKLQELREMGFRFSIDDFGTGYSSLAYLKNLSIKTLKIDRGFVKDIGINPNDEVLTRTIIDIASHFEMKTVAEGVENETQLAFLKKFGCDLAQGYFFTKPIPLDAFIEWLGRRCESVAASDDADNKPEK</sequence>
<keyword evidence="1" id="KW-0812">Transmembrane</keyword>
<dbReference type="InterPro" id="IPR035965">
    <property type="entry name" value="PAS-like_dom_sf"/>
</dbReference>
<dbReference type="PROSITE" id="PS50112">
    <property type="entry name" value="PAS"/>
    <property type="match status" value="1"/>
</dbReference>
<dbReference type="EMBL" id="AP027370">
    <property type="protein sequence ID" value="BDY13272.1"/>
    <property type="molecule type" value="Genomic_DNA"/>
</dbReference>
<dbReference type="SMART" id="SM00091">
    <property type="entry name" value="PAS"/>
    <property type="match status" value="1"/>
</dbReference>
<dbReference type="NCBIfam" id="TIGR00229">
    <property type="entry name" value="sensory_box"/>
    <property type="match status" value="1"/>
</dbReference>
<organism evidence="5 6">
    <name type="scientific">Hydrogenimonas cancrithermarum</name>
    <dbReference type="NCBI Taxonomy" id="2993563"/>
    <lineage>
        <taxon>Bacteria</taxon>
        <taxon>Pseudomonadati</taxon>
        <taxon>Campylobacterota</taxon>
        <taxon>Epsilonproteobacteria</taxon>
        <taxon>Campylobacterales</taxon>
        <taxon>Hydrogenimonadaceae</taxon>
        <taxon>Hydrogenimonas</taxon>
    </lineage>
</organism>
<dbReference type="Pfam" id="PF13426">
    <property type="entry name" value="PAS_9"/>
    <property type="match status" value="1"/>
</dbReference>
<reference evidence="5 6" key="1">
    <citation type="submission" date="2023-03" db="EMBL/GenBank/DDBJ databases">
        <title>Description of Hydrogenimonas sp. ISO32.</title>
        <authorList>
            <person name="Mino S."/>
            <person name="Fukazawa S."/>
            <person name="Sawabe T."/>
        </authorList>
    </citation>
    <scope>NUCLEOTIDE SEQUENCE [LARGE SCALE GENOMIC DNA]</scope>
    <source>
        <strain evidence="5 6">ISO32</strain>
    </source>
</reference>
<dbReference type="Proteomes" id="UP001321445">
    <property type="component" value="Chromosome"/>
</dbReference>
<dbReference type="Gene3D" id="3.20.20.450">
    <property type="entry name" value="EAL domain"/>
    <property type="match status" value="1"/>
</dbReference>
<dbReference type="InterPro" id="IPR000014">
    <property type="entry name" value="PAS"/>
</dbReference>
<dbReference type="Gene3D" id="3.30.70.270">
    <property type="match status" value="1"/>
</dbReference>
<feature type="domain" description="EAL" evidence="3">
    <location>
        <begin position="604"/>
        <end position="853"/>
    </location>
</feature>
<feature type="domain" description="GGDEF" evidence="4">
    <location>
        <begin position="458"/>
        <end position="595"/>
    </location>
</feature>
<dbReference type="InterPro" id="IPR052155">
    <property type="entry name" value="Biofilm_reg_signaling"/>
</dbReference>
<dbReference type="InterPro" id="IPR000160">
    <property type="entry name" value="GGDEF_dom"/>
</dbReference>
<dbReference type="PANTHER" id="PTHR44757:SF2">
    <property type="entry name" value="BIOFILM ARCHITECTURE MAINTENANCE PROTEIN MBAA"/>
    <property type="match status" value="1"/>
</dbReference>
<dbReference type="InterPro" id="IPR001633">
    <property type="entry name" value="EAL_dom"/>
</dbReference>
<dbReference type="InterPro" id="IPR035919">
    <property type="entry name" value="EAL_sf"/>
</dbReference>
<evidence type="ECO:0000256" key="1">
    <source>
        <dbReference type="SAM" id="Phobius"/>
    </source>
</evidence>
<dbReference type="PANTHER" id="PTHR44757">
    <property type="entry name" value="DIGUANYLATE CYCLASE DGCP"/>
    <property type="match status" value="1"/>
</dbReference>
<feature type="transmembrane region" description="Helical" evidence="1">
    <location>
        <begin position="12"/>
        <end position="40"/>
    </location>
</feature>
<protein>
    <submittedName>
        <fullName evidence="5">Uncharacterized protein</fullName>
    </submittedName>
</protein>
<dbReference type="SUPFAM" id="SSF141868">
    <property type="entry name" value="EAL domain-like"/>
    <property type="match status" value="1"/>
</dbReference>
<dbReference type="SUPFAM" id="SSF55785">
    <property type="entry name" value="PYP-like sensor domain (PAS domain)"/>
    <property type="match status" value="1"/>
</dbReference>
<evidence type="ECO:0000259" key="3">
    <source>
        <dbReference type="PROSITE" id="PS50883"/>
    </source>
</evidence>
<evidence type="ECO:0000259" key="4">
    <source>
        <dbReference type="PROSITE" id="PS50887"/>
    </source>
</evidence>
<dbReference type="CDD" id="cd01949">
    <property type="entry name" value="GGDEF"/>
    <property type="match status" value="1"/>
</dbReference>
<feature type="transmembrane region" description="Helical" evidence="1">
    <location>
        <begin position="107"/>
        <end position="128"/>
    </location>
</feature>
<dbReference type="SMART" id="SM00052">
    <property type="entry name" value="EAL"/>
    <property type="match status" value="1"/>
</dbReference>
<accession>A0ABN6WW94</accession>
<feature type="transmembrane region" description="Helical" evidence="1">
    <location>
        <begin position="159"/>
        <end position="180"/>
    </location>
</feature>
<dbReference type="SUPFAM" id="SSF55073">
    <property type="entry name" value="Nucleotide cyclase"/>
    <property type="match status" value="1"/>
</dbReference>
<dbReference type="SMART" id="SM00267">
    <property type="entry name" value="GGDEF"/>
    <property type="match status" value="1"/>
</dbReference>
<feature type="transmembrane region" description="Helical" evidence="1">
    <location>
        <begin position="135"/>
        <end position="153"/>
    </location>
</feature>
<proteinExistence type="predicted"/>
<dbReference type="CDD" id="cd00130">
    <property type="entry name" value="PAS"/>
    <property type="match status" value="1"/>
</dbReference>
<dbReference type="Gene3D" id="3.30.450.20">
    <property type="entry name" value="PAS domain"/>
    <property type="match status" value="1"/>
</dbReference>
<dbReference type="Pfam" id="PF00563">
    <property type="entry name" value="EAL"/>
    <property type="match status" value="1"/>
</dbReference>
<evidence type="ECO:0000313" key="6">
    <source>
        <dbReference type="Proteomes" id="UP001321445"/>
    </source>
</evidence>
<evidence type="ECO:0000259" key="2">
    <source>
        <dbReference type="PROSITE" id="PS50112"/>
    </source>
</evidence>
<keyword evidence="1" id="KW-1133">Transmembrane helix</keyword>
<dbReference type="CDD" id="cd01948">
    <property type="entry name" value="EAL"/>
    <property type="match status" value="1"/>
</dbReference>
<keyword evidence="6" id="KW-1185">Reference proteome</keyword>
<dbReference type="InterPro" id="IPR043128">
    <property type="entry name" value="Rev_trsase/Diguanyl_cyclase"/>
</dbReference>
<dbReference type="RefSeq" id="WP_286336231.1">
    <property type="nucleotide sequence ID" value="NZ_AP027370.1"/>
</dbReference>
<gene>
    <name evidence="5" type="ORF">HCR_15840</name>
</gene>
<keyword evidence="1" id="KW-0472">Membrane</keyword>
<dbReference type="InterPro" id="IPR029787">
    <property type="entry name" value="Nucleotide_cyclase"/>
</dbReference>
<feature type="transmembrane region" description="Helical" evidence="1">
    <location>
        <begin position="46"/>
        <end position="67"/>
    </location>
</feature>